<dbReference type="Pfam" id="PF19450">
    <property type="entry name" value="DUF5988"/>
    <property type="match status" value="1"/>
</dbReference>
<dbReference type="AlphaFoldDB" id="A0A1T3P570"/>
<dbReference type="EMBL" id="MWQN01000001">
    <property type="protein sequence ID" value="OPC84085.1"/>
    <property type="molecule type" value="Genomic_DNA"/>
</dbReference>
<sequence>MAVYAPAVRSCALCLTPWVLISLQDDRLPVVGPVVQLCTPGVAATEQAPCAVTRDARWTMNTGAVPAHPDNELRVALTGGFPEMPSMLVVAGPDIPDKVSIEFRNGREHYEYTGGVLDLDGASLPLFRWSYSTRIAE</sequence>
<accession>A0A1T3P570</accession>
<dbReference type="InterPro" id="IPR046030">
    <property type="entry name" value="DUF5988"/>
</dbReference>
<proteinExistence type="predicted"/>
<name>A0A1T3P570_9ACTN</name>
<evidence type="ECO:0000313" key="2">
    <source>
        <dbReference type="Proteomes" id="UP000190037"/>
    </source>
</evidence>
<gene>
    <name evidence="1" type="ORF">B4N89_26960</name>
</gene>
<dbReference type="Proteomes" id="UP000190037">
    <property type="component" value="Unassembled WGS sequence"/>
</dbReference>
<organism evidence="1 2">
    <name type="scientific">Embleya scabrispora</name>
    <dbReference type="NCBI Taxonomy" id="159449"/>
    <lineage>
        <taxon>Bacteria</taxon>
        <taxon>Bacillati</taxon>
        <taxon>Actinomycetota</taxon>
        <taxon>Actinomycetes</taxon>
        <taxon>Kitasatosporales</taxon>
        <taxon>Streptomycetaceae</taxon>
        <taxon>Embleya</taxon>
    </lineage>
</organism>
<comment type="caution">
    <text evidence="1">The sequence shown here is derived from an EMBL/GenBank/DDBJ whole genome shotgun (WGS) entry which is preliminary data.</text>
</comment>
<protein>
    <submittedName>
        <fullName evidence="1">Uncharacterized protein</fullName>
    </submittedName>
</protein>
<keyword evidence="2" id="KW-1185">Reference proteome</keyword>
<evidence type="ECO:0000313" key="1">
    <source>
        <dbReference type="EMBL" id="OPC84085.1"/>
    </source>
</evidence>
<reference evidence="1 2" key="1">
    <citation type="submission" date="2017-03" db="EMBL/GenBank/DDBJ databases">
        <title>Draft genome sequence of Streptomyces scabrisporus NF3, endophyte isolated from Amphipterygium adstringens.</title>
        <authorList>
            <person name="Vazquez M."/>
            <person name="Ceapa C.D."/>
            <person name="Rodriguez Luna D."/>
            <person name="Sanchez Esquivel S."/>
        </authorList>
    </citation>
    <scope>NUCLEOTIDE SEQUENCE [LARGE SCALE GENOMIC DNA]</scope>
    <source>
        <strain evidence="1 2">NF3</strain>
    </source>
</reference>